<dbReference type="Proteomes" id="UP000837801">
    <property type="component" value="Unassembled WGS sequence"/>
</dbReference>
<protein>
    <submittedName>
        <fullName evidence="2">Predicted GPI-anchored protein 43</fullName>
    </submittedName>
</protein>
<keyword evidence="3" id="KW-1185">Reference proteome</keyword>
<evidence type="ECO:0000256" key="1">
    <source>
        <dbReference type="SAM" id="MobiDB-lite"/>
    </source>
</evidence>
<gene>
    <name evidence="2" type="ORF">CLIB1423_04S05072</name>
</gene>
<reference evidence="2" key="1">
    <citation type="submission" date="2022-03" db="EMBL/GenBank/DDBJ databases">
        <authorList>
            <person name="Legras J.-L."/>
            <person name="Devillers H."/>
            <person name="Grondin C."/>
        </authorList>
    </citation>
    <scope>NUCLEOTIDE SEQUENCE</scope>
    <source>
        <strain evidence="2">CLIB 1423</strain>
    </source>
</reference>
<accession>A0A9P0QNR2</accession>
<name>A0A9P0QNR2_9ASCO</name>
<evidence type="ECO:0000313" key="2">
    <source>
        <dbReference type="EMBL" id="CAH2351749.1"/>
    </source>
</evidence>
<dbReference type="OrthoDB" id="4087523at2759"/>
<feature type="compositionally biased region" description="Basic and acidic residues" evidence="1">
    <location>
        <begin position="147"/>
        <end position="159"/>
    </location>
</feature>
<evidence type="ECO:0000313" key="3">
    <source>
        <dbReference type="Proteomes" id="UP000837801"/>
    </source>
</evidence>
<feature type="region of interest" description="Disordered" evidence="1">
    <location>
        <begin position="142"/>
        <end position="161"/>
    </location>
</feature>
<dbReference type="AlphaFoldDB" id="A0A9P0QNR2"/>
<proteinExistence type="predicted"/>
<comment type="caution">
    <text evidence="2">The sequence shown here is derived from an EMBL/GenBank/DDBJ whole genome shotgun (WGS) entry which is preliminary data.</text>
</comment>
<sequence>MRDLFIIAPYVITVVAIIAGSEQGSYVNPNPRLFENCDVQDLVQLSACCNDVLNKLDDCKANDLACECCALQSMKKECYGLCPGNPSNNFLTALFDDCASLSDINACSLPFRKDDSVPMEKNGNEKVEEGEDEEPTILKSKVSNNAEGKKESQESKSENETVVEDFANDSTISNTPSASLAPALTNITDLYNTTKVAKKADSESSAVSIGFKLSLVSILCILAASIHILT</sequence>
<organism evidence="2 3">
    <name type="scientific">[Candida] railenensis</name>
    <dbReference type="NCBI Taxonomy" id="45579"/>
    <lineage>
        <taxon>Eukaryota</taxon>
        <taxon>Fungi</taxon>
        <taxon>Dikarya</taxon>
        <taxon>Ascomycota</taxon>
        <taxon>Saccharomycotina</taxon>
        <taxon>Pichiomycetes</taxon>
        <taxon>Debaryomycetaceae</taxon>
        <taxon>Kurtzmaniella</taxon>
    </lineage>
</organism>
<dbReference type="EMBL" id="CAKXYY010000004">
    <property type="protein sequence ID" value="CAH2351749.1"/>
    <property type="molecule type" value="Genomic_DNA"/>
</dbReference>